<dbReference type="GO" id="GO:0016787">
    <property type="term" value="F:hydrolase activity"/>
    <property type="evidence" value="ECO:0007669"/>
    <property type="project" value="UniProtKB-KW"/>
</dbReference>
<evidence type="ECO:0000313" key="2">
    <source>
        <dbReference type="EMBL" id="MBD8502233.1"/>
    </source>
</evidence>
<dbReference type="InterPro" id="IPR029401">
    <property type="entry name" value="Nudix_N"/>
</dbReference>
<dbReference type="Gene3D" id="2.20.70.10">
    <property type="match status" value="1"/>
</dbReference>
<comment type="caution">
    <text evidence="2">The sequence shown here is derived from an EMBL/GenBank/DDBJ whole genome shotgun (WGS) entry which is preliminary data.</text>
</comment>
<organism evidence="2 3">
    <name type="scientific">Thauera sedimentorum</name>
    <dbReference type="NCBI Taxonomy" id="2767595"/>
    <lineage>
        <taxon>Bacteria</taxon>
        <taxon>Pseudomonadati</taxon>
        <taxon>Pseudomonadota</taxon>
        <taxon>Betaproteobacteria</taxon>
        <taxon>Rhodocyclales</taxon>
        <taxon>Zoogloeaceae</taxon>
        <taxon>Thauera</taxon>
    </lineage>
</organism>
<evidence type="ECO:0000259" key="1">
    <source>
        <dbReference type="PROSITE" id="PS51462"/>
    </source>
</evidence>
<dbReference type="Proteomes" id="UP000603602">
    <property type="component" value="Unassembled WGS sequence"/>
</dbReference>
<proteinExistence type="predicted"/>
<dbReference type="SUPFAM" id="SSF55811">
    <property type="entry name" value="Nudix"/>
    <property type="match status" value="1"/>
</dbReference>
<dbReference type="InterPro" id="IPR015797">
    <property type="entry name" value="NUDIX_hydrolase-like_dom_sf"/>
</dbReference>
<name>A0ABR9B792_9RHOO</name>
<dbReference type="CDD" id="cd04511">
    <property type="entry name" value="NUDIX_Hydrolase"/>
    <property type="match status" value="1"/>
</dbReference>
<accession>A0ABR9B792</accession>
<protein>
    <submittedName>
        <fullName evidence="2">NUDIX hydrolase</fullName>
    </submittedName>
</protein>
<reference evidence="3" key="1">
    <citation type="submission" date="2023-07" db="EMBL/GenBank/DDBJ databases">
        <title>Thauera sp. CAU 1555 isolated from sand of Yaerae Beach.</title>
        <authorList>
            <person name="Kim W."/>
        </authorList>
    </citation>
    <scope>NUCLEOTIDE SEQUENCE [LARGE SCALE GENOMIC DNA]</scope>
    <source>
        <strain evidence="3">CAU 1555</strain>
    </source>
</reference>
<sequence length="183" mass="20778">MKYCSNCGAEVDLLVPPGDSLPRHVCPACGSIHYQNPKVVVGALAEWEGRILMCRRAIEPRHGFWTLPAGFMENAETTAEAAARETLEEACARIQVGELYTLFDIPHISQVHIVYRARLLDLDFRPGEESLEVALFDEADIPWSEIAFRSIERTLRHYYEDRRRGDWPLHTGSILPPADHRPV</sequence>
<dbReference type="InterPro" id="IPR000086">
    <property type="entry name" value="NUDIX_hydrolase_dom"/>
</dbReference>
<keyword evidence="3" id="KW-1185">Reference proteome</keyword>
<dbReference type="PANTHER" id="PTHR43222">
    <property type="entry name" value="NUDIX HYDROLASE 23"/>
    <property type="match status" value="1"/>
</dbReference>
<evidence type="ECO:0000313" key="3">
    <source>
        <dbReference type="Proteomes" id="UP000603602"/>
    </source>
</evidence>
<dbReference type="Pfam" id="PF14803">
    <property type="entry name" value="Zn_ribbon_Nudix"/>
    <property type="match status" value="1"/>
</dbReference>
<gene>
    <name evidence="2" type="ORF">IFO67_05015</name>
</gene>
<dbReference type="Pfam" id="PF00293">
    <property type="entry name" value="NUDIX"/>
    <property type="match status" value="1"/>
</dbReference>
<keyword evidence="2" id="KW-0378">Hydrolase</keyword>
<dbReference type="PROSITE" id="PS51462">
    <property type="entry name" value="NUDIX"/>
    <property type="match status" value="1"/>
</dbReference>
<dbReference type="Gene3D" id="3.90.79.10">
    <property type="entry name" value="Nucleoside Triphosphate Pyrophosphohydrolase"/>
    <property type="match status" value="1"/>
</dbReference>
<dbReference type="RefSeq" id="WP_187717960.1">
    <property type="nucleotide sequence ID" value="NZ_JACTAH010000001.1"/>
</dbReference>
<dbReference type="EMBL" id="JACYTO010000001">
    <property type="protein sequence ID" value="MBD8502233.1"/>
    <property type="molecule type" value="Genomic_DNA"/>
</dbReference>
<dbReference type="PANTHER" id="PTHR43222:SF2">
    <property type="entry name" value="NUDIX HYDROLASE 23, CHLOROPLASTIC"/>
    <property type="match status" value="1"/>
</dbReference>
<feature type="domain" description="Nudix hydrolase" evidence="1">
    <location>
        <begin position="34"/>
        <end position="159"/>
    </location>
</feature>